<evidence type="ECO:0000256" key="2">
    <source>
        <dbReference type="SAM" id="SignalP"/>
    </source>
</evidence>
<dbReference type="Proteomes" id="UP001281410">
    <property type="component" value="Unassembled WGS sequence"/>
</dbReference>
<organism evidence="3 4">
    <name type="scientific">Dipteronia sinensis</name>
    <dbReference type="NCBI Taxonomy" id="43782"/>
    <lineage>
        <taxon>Eukaryota</taxon>
        <taxon>Viridiplantae</taxon>
        <taxon>Streptophyta</taxon>
        <taxon>Embryophyta</taxon>
        <taxon>Tracheophyta</taxon>
        <taxon>Spermatophyta</taxon>
        <taxon>Magnoliopsida</taxon>
        <taxon>eudicotyledons</taxon>
        <taxon>Gunneridae</taxon>
        <taxon>Pentapetalae</taxon>
        <taxon>rosids</taxon>
        <taxon>malvids</taxon>
        <taxon>Sapindales</taxon>
        <taxon>Sapindaceae</taxon>
        <taxon>Hippocastanoideae</taxon>
        <taxon>Acereae</taxon>
        <taxon>Dipteronia</taxon>
    </lineage>
</organism>
<dbReference type="AlphaFoldDB" id="A0AAE0AE72"/>
<evidence type="ECO:0000313" key="4">
    <source>
        <dbReference type="Proteomes" id="UP001281410"/>
    </source>
</evidence>
<dbReference type="EMBL" id="JANJYJ010000005">
    <property type="protein sequence ID" value="KAK3212291.1"/>
    <property type="molecule type" value="Genomic_DNA"/>
</dbReference>
<accession>A0AAE0AE72</accession>
<reference evidence="3" key="1">
    <citation type="journal article" date="2023" name="Plant J.">
        <title>Genome sequences and population genomics provide insights into the demographic history, inbreeding, and mutation load of two 'living fossil' tree species of Dipteronia.</title>
        <authorList>
            <person name="Feng Y."/>
            <person name="Comes H.P."/>
            <person name="Chen J."/>
            <person name="Zhu S."/>
            <person name="Lu R."/>
            <person name="Zhang X."/>
            <person name="Li P."/>
            <person name="Qiu J."/>
            <person name="Olsen K.M."/>
            <person name="Qiu Y."/>
        </authorList>
    </citation>
    <scope>NUCLEOTIDE SEQUENCE</scope>
    <source>
        <strain evidence="3">NBL</strain>
    </source>
</reference>
<dbReference type="PANTHER" id="PTHR36313">
    <property type="entry name" value="ROOT MERISTEM GROWTH FACTOR 2"/>
    <property type="match status" value="1"/>
</dbReference>
<dbReference type="GO" id="GO:0008083">
    <property type="term" value="F:growth factor activity"/>
    <property type="evidence" value="ECO:0007669"/>
    <property type="project" value="InterPro"/>
</dbReference>
<dbReference type="PANTHER" id="PTHR36313:SF7">
    <property type="entry name" value="OS09G0474600 PROTEIN"/>
    <property type="match status" value="1"/>
</dbReference>
<proteinExistence type="predicted"/>
<feature type="signal peptide" evidence="2">
    <location>
        <begin position="1"/>
        <end position="24"/>
    </location>
</feature>
<name>A0AAE0AE72_9ROSI</name>
<evidence type="ECO:0000313" key="3">
    <source>
        <dbReference type="EMBL" id="KAK3212291.1"/>
    </source>
</evidence>
<feature type="region of interest" description="Disordered" evidence="1">
    <location>
        <begin position="159"/>
        <end position="178"/>
    </location>
</feature>
<comment type="caution">
    <text evidence="3">The sequence shown here is derived from an EMBL/GenBank/DDBJ whole genome shotgun (WGS) entry which is preliminary data.</text>
</comment>
<dbReference type="GO" id="GO:0010082">
    <property type="term" value="P:regulation of root meristem growth"/>
    <property type="evidence" value="ECO:0007669"/>
    <property type="project" value="InterPro"/>
</dbReference>
<feature type="region of interest" description="Disordered" evidence="1">
    <location>
        <begin position="116"/>
        <end position="139"/>
    </location>
</feature>
<dbReference type="InterPro" id="IPR038804">
    <property type="entry name" value="RGF3"/>
</dbReference>
<gene>
    <name evidence="3" type="ORF">Dsin_016997</name>
</gene>
<sequence>MVHIRFSSLMILLGFLFVVHDSSANAHHDETNKNGFVVSDHQEYVVSPTKEVVVDGVSSISLMRKPWLEGSRKMAAHKMFRKELEKEIISGHSNDEASMKSLGTIHYQVDDQINMKKKQSQESKTELNHPRRSEDDEKVEAERLLMETKEIVNLIHKDYKGMDKPRRKPPINNHEPWH</sequence>
<protein>
    <submittedName>
        <fullName evidence="3">Uncharacterized protein</fullName>
    </submittedName>
</protein>
<keyword evidence="4" id="KW-1185">Reference proteome</keyword>
<keyword evidence="2" id="KW-0732">Signal</keyword>
<feature type="chain" id="PRO_5042040080" evidence="2">
    <location>
        <begin position="25"/>
        <end position="178"/>
    </location>
</feature>
<evidence type="ECO:0000256" key="1">
    <source>
        <dbReference type="SAM" id="MobiDB-lite"/>
    </source>
</evidence>
<feature type="compositionally biased region" description="Basic and acidic residues" evidence="1">
    <location>
        <begin position="119"/>
        <end position="139"/>
    </location>
</feature>